<dbReference type="OrthoDB" id="1632771at2759"/>
<name>A0A835GVG9_9MAGN</name>
<dbReference type="AlphaFoldDB" id="A0A835GVG9"/>
<organism evidence="1 2">
    <name type="scientific">Coptis chinensis</name>
    <dbReference type="NCBI Taxonomy" id="261450"/>
    <lineage>
        <taxon>Eukaryota</taxon>
        <taxon>Viridiplantae</taxon>
        <taxon>Streptophyta</taxon>
        <taxon>Embryophyta</taxon>
        <taxon>Tracheophyta</taxon>
        <taxon>Spermatophyta</taxon>
        <taxon>Magnoliopsida</taxon>
        <taxon>Ranunculales</taxon>
        <taxon>Ranunculaceae</taxon>
        <taxon>Coptidoideae</taxon>
        <taxon>Coptis</taxon>
    </lineage>
</organism>
<evidence type="ECO:0000313" key="2">
    <source>
        <dbReference type="Proteomes" id="UP000631114"/>
    </source>
</evidence>
<dbReference type="Proteomes" id="UP000631114">
    <property type="component" value="Unassembled WGS sequence"/>
</dbReference>
<accession>A0A835GVG9</accession>
<gene>
    <name evidence="1" type="ORF">IFM89_004711</name>
</gene>
<evidence type="ECO:0000313" key="1">
    <source>
        <dbReference type="EMBL" id="KAF9587734.1"/>
    </source>
</evidence>
<reference evidence="1 2" key="1">
    <citation type="submission" date="2020-10" db="EMBL/GenBank/DDBJ databases">
        <title>The Coptis chinensis genome and diversification of protoberbering-type alkaloids.</title>
        <authorList>
            <person name="Wang B."/>
            <person name="Shu S."/>
            <person name="Song C."/>
            <person name="Liu Y."/>
        </authorList>
    </citation>
    <scope>NUCLEOTIDE SEQUENCE [LARGE SCALE GENOMIC DNA]</scope>
    <source>
        <strain evidence="1">HL-2020</strain>
        <tissue evidence="1">Leaf</tissue>
    </source>
</reference>
<sequence>MFSKFEYDGKLNPTFVEGPFQLPVSTIKAYMKEPITPRFVLVSSAGVTTPDKPGLDLTKQPSAVPLNKELDFILTFKSKFQAPDTCNLHDRYRENLKGRAEEVARICIATQESPYAGNKTFETFACFQVKSVVPFSEPFMEDPENLPHEKDYYTYFKTLKDRNTGKKALEQSQGLMFAV</sequence>
<keyword evidence="2" id="KW-1185">Reference proteome</keyword>
<dbReference type="EMBL" id="JADFTS010000009">
    <property type="protein sequence ID" value="KAF9587734.1"/>
    <property type="molecule type" value="Genomic_DNA"/>
</dbReference>
<protein>
    <submittedName>
        <fullName evidence="1">Uncharacterized protein</fullName>
    </submittedName>
</protein>
<comment type="caution">
    <text evidence="1">The sequence shown here is derived from an EMBL/GenBank/DDBJ whole genome shotgun (WGS) entry which is preliminary data.</text>
</comment>
<proteinExistence type="predicted"/>